<dbReference type="Proteomes" id="UP000823907">
    <property type="component" value="Unassembled WGS sequence"/>
</dbReference>
<protein>
    <submittedName>
        <fullName evidence="2">Uncharacterized protein</fullName>
    </submittedName>
</protein>
<evidence type="ECO:0000256" key="1">
    <source>
        <dbReference type="SAM" id="Phobius"/>
    </source>
</evidence>
<evidence type="ECO:0000313" key="2">
    <source>
        <dbReference type="EMBL" id="HJD49136.1"/>
    </source>
</evidence>
<gene>
    <name evidence="2" type="ORF">H9907_03340</name>
</gene>
<keyword evidence="1" id="KW-1133">Transmembrane helix</keyword>
<sequence length="52" mass="5424">MASLGLAALGFAALLVALYLGSVTWAWICVIIAAIGVLLSIAEAIQHRKSKK</sequence>
<accession>A0A9D2UB11</accession>
<dbReference type="EMBL" id="DWUR01000053">
    <property type="protein sequence ID" value="HJD49136.1"/>
    <property type="molecule type" value="Genomic_DNA"/>
</dbReference>
<comment type="caution">
    <text evidence="2">The sequence shown here is derived from an EMBL/GenBank/DDBJ whole genome shotgun (WGS) entry which is preliminary data.</text>
</comment>
<name>A0A9D2UB11_9CORY</name>
<keyword evidence="1" id="KW-0812">Transmembrane</keyword>
<organism evidence="2 3">
    <name type="scientific">Candidatus Corynebacterium intestinavium</name>
    <dbReference type="NCBI Taxonomy" id="2838531"/>
    <lineage>
        <taxon>Bacteria</taxon>
        <taxon>Bacillati</taxon>
        <taxon>Actinomycetota</taxon>
        <taxon>Actinomycetes</taxon>
        <taxon>Mycobacteriales</taxon>
        <taxon>Corynebacteriaceae</taxon>
        <taxon>Corynebacterium</taxon>
    </lineage>
</organism>
<proteinExistence type="predicted"/>
<keyword evidence="1" id="KW-0472">Membrane</keyword>
<evidence type="ECO:0000313" key="3">
    <source>
        <dbReference type="Proteomes" id="UP000823907"/>
    </source>
</evidence>
<reference evidence="2" key="1">
    <citation type="journal article" date="2021" name="PeerJ">
        <title>Extensive microbial diversity within the chicken gut microbiome revealed by metagenomics and culture.</title>
        <authorList>
            <person name="Gilroy R."/>
            <person name="Ravi A."/>
            <person name="Getino M."/>
            <person name="Pursley I."/>
            <person name="Horton D.L."/>
            <person name="Alikhan N.F."/>
            <person name="Baker D."/>
            <person name="Gharbi K."/>
            <person name="Hall N."/>
            <person name="Watson M."/>
            <person name="Adriaenssens E.M."/>
            <person name="Foster-Nyarko E."/>
            <person name="Jarju S."/>
            <person name="Secka A."/>
            <person name="Antonio M."/>
            <person name="Oren A."/>
            <person name="Chaudhuri R.R."/>
            <person name="La Ragione R."/>
            <person name="Hildebrand F."/>
            <person name="Pallen M.J."/>
        </authorList>
    </citation>
    <scope>NUCLEOTIDE SEQUENCE</scope>
    <source>
        <strain evidence="2">5925</strain>
    </source>
</reference>
<dbReference type="AlphaFoldDB" id="A0A9D2UB11"/>
<feature type="transmembrane region" description="Helical" evidence="1">
    <location>
        <begin position="25"/>
        <end position="45"/>
    </location>
</feature>
<reference evidence="2" key="2">
    <citation type="submission" date="2021-04" db="EMBL/GenBank/DDBJ databases">
        <authorList>
            <person name="Gilroy R."/>
        </authorList>
    </citation>
    <scope>NUCLEOTIDE SEQUENCE</scope>
    <source>
        <strain evidence="2">5925</strain>
    </source>
</reference>